<feature type="transmembrane region" description="Helical" evidence="1">
    <location>
        <begin position="129"/>
        <end position="147"/>
    </location>
</feature>
<keyword evidence="1" id="KW-0812">Transmembrane</keyword>
<feature type="transmembrane region" description="Helical" evidence="1">
    <location>
        <begin position="175"/>
        <end position="191"/>
    </location>
</feature>
<accession>A0A5C7AF25</accession>
<organism evidence="3 4">
    <name type="scientific">Gelidibacter salicanalis</name>
    <dbReference type="NCBI Taxonomy" id="291193"/>
    <lineage>
        <taxon>Bacteria</taxon>
        <taxon>Pseudomonadati</taxon>
        <taxon>Bacteroidota</taxon>
        <taxon>Flavobacteriia</taxon>
        <taxon>Flavobacteriales</taxon>
        <taxon>Flavobacteriaceae</taxon>
        <taxon>Gelidibacter</taxon>
    </lineage>
</organism>
<feature type="transmembrane region" description="Helical" evidence="1">
    <location>
        <begin position="342"/>
        <end position="360"/>
    </location>
</feature>
<feature type="transmembrane region" description="Helical" evidence="1">
    <location>
        <begin position="203"/>
        <end position="222"/>
    </location>
</feature>
<dbReference type="EMBL" id="VORX01000006">
    <property type="protein sequence ID" value="TXE06887.1"/>
    <property type="molecule type" value="Genomic_DNA"/>
</dbReference>
<proteinExistence type="predicted"/>
<keyword evidence="1" id="KW-1133">Transmembrane helix</keyword>
<feature type="transmembrane region" description="Helical" evidence="1">
    <location>
        <begin position="74"/>
        <end position="93"/>
    </location>
</feature>
<feature type="transmembrane region" description="Helical" evidence="1">
    <location>
        <begin position="258"/>
        <end position="280"/>
    </location>
</feature>
<evidence type="ECO:0000313" key="4">
    <source>
        <dbReference type="Proteomes" id="UP000321734"/>
    </source>
</evidence>
<protein>
    <submittedName>
        <fullName evidence="3">DUF2157 domain-containing protein</fullName>
    </submittedName>
</protein>
<evidence type="ECO:0000256" key="1">
    <source>
        <dbReference type="SAM" id="Phobius"/>
    </source>
</evidence>
<keyword evidence="4" id="KW-1185">Reference proteome</keyword>
<comment type="caution">
    <text evidence="3">The sequence shown here is derived from an EMBL/GenBank/DDBJ whole genome shotgun (WGS) entry which is preliminary data.</text>
</comment>
<feature type="transmembrane region" description="Helical" evidence="1">
    <location>
        <begin position="286"/>
        <end position="309"/>
    </location>
</feature>
<evidence type="ECO:0000259" key="2">
    <source>
        <dbReference type="Pfam" id="PF09925"/>
    </source>
</evidence>
<feature type="transmembrane region" description="Helical" evidence="1">
    <location>
        <begin position="394"/>
        <end position="416"/>
    </location>
</feature>
<dbReference type="Proteomes" id="UP000321734">
    <property type="component" value="Unassembled WGS sequence"/>
</dbReference>
<feature type="transmembrane region" description="Helical" evidence="1">
    <location>
        <begin position="316"/>
        <end position="336"/>
    </location>
</feature>
<feature type="domain" description="DUF2157" evidence="2">
    <location>
        <begin position="11"/>
        <end position="151"/>
    </location>
</feature>
<name>A0A5C7AF25_9FLAO</name>
<feature type="transmembrane region" description="Helical" evidence="1">
    <location>
        <begin position="41"/>
        <end position="62"/>
    </location>
</feature>
<dbReference type="RefSeq" id="WP_146893759.1">
    <property type="nucleotide sequence ID" value="NZ_VORX01000006.1"/>
</dbReference>
<feature type="transmembrane region" description="Helical" evidence="1">
    <location>
        <begin position="105"/>
        <end position="123"/>
    </location>
</feature>
<dbReference type="AlphaFoldDB" id="A0A5C7AF25"/>
<reference evidence="3 4" key="1">
    <citation type="submission" date="2019-08" db="EMBL/GenBank/DDBJ databases">
        <title>Genome sequence of Gelidibacter salicanalis IC162T.</title>
        <authorList>
            <person name="Bowman J.P."/>
        </authorList>
    </citation>
    <scope>NUCLEOTIDE SEQUENCE [LARGE SCALE GENOMIC DNA]</scope>
    <source>
        <strain evidence="3 4">IC162</strain>
    </source>
</reference>
<gene>
    <name evidence="3" type="ORF">ES711_13140</name>
</gene>
<keyword evidence="1" id="KW-0472">Membrane</keyword>
<sequence>MKSKLSDELPDLVTHNIISEETALKIQTYFDSKHEDAPNRLFTVFGILGALLIGLGVILMLAHNWDYFPRSLKTLLAFLPLIIGQGLVGYTILKKKSATWREASGTFLFFAVGSSIALISQIYNIPGDLSVYVLTWVVLVMPLIYLLKSHAVVILHLVFSTFYASSLGYDGFGVAPWYYLLLLAFVLPYYVSMLKRQPQSNRVSIFNWLLPLSVIITLGTFLQEHGEMGYVMYVILFGIFYNIGRLPQFADQKLRRNGYVVLGSVGTVVMLLIMSFNGVWDFEWDAALFASHEFLMTIVCYAIGLALLIYLHKKRLVQYINLFHYVFIIFVIVFFSGMGNNIMATVIVNLLVLSLGLITIKFGADKLHFGILNYGLVILTALIVSRFFDTDMSFAIRGLLFVGVGIGFFVTNYVMLKRKKAIVTPKL</sequence>
<feature type="transmembrane region" description="Helical" evidence="1">
    <location>
        <begin position="367"/>
        <end position="388"/>
    </location>
</feature>
<evidence type="ECO:0000313" key="3">
    <source>
        <dbReference type="EMBL" id="TXE06887.1"/>
    </source>
</evidence>
<dbReference type="OrthoDB" id="642680at2"/>
<dbReference type="Pfam" id="PF09925">
    <property type="entry name" value="DUF2157"/>
    <property type="match status" value="1"/>
</dbReference>
<dbReference type="InterPro" id="IPR018677">
    <property type="entry name" value="DUF2157"/>
</dbReference>
<feature type="transmembrane region" description="Helical" evidence="1">
    <location>
        <begin position="228"/>
        <end position="246"/>
    </location>
</feature>